<evidence type="ECO:0000313" key="2">
    <source>
        <dbReference type="Proteomes" id="UP001056648"/>
    </source>
</evidence>
<proteinExistence type="predicted"/>
<keyword evidence="2" id="KW-1185">Reference proteome</keyword>
<gene>
    <name evidence="1" type="ORF">NDR89_12210</name>
</gene>
<protein>
    <submittedName>
        <fullName evidence="1">DUF2891 domain-containing protein</fullName>
    </submittedName>
</protein>
<dbReference type="GeneID" id="70691314"/>
<name>A0ABY4VXG1_9BURK</name>
<dbReference type="RefSeq" id="WP_226994768.1">
    <property type="nucleotide sequence ID" value="NZ_CP054626.1"/>
</dbReference>
<dbReference type="InterPro" id="IPR021365">
    <property type="entry name" value="DUF2891"/>
</dbReference>
<accession>A0ABY4VXG1</accession>
<organism evidence="1 2">
    <name type="scientific">Cupriavidus gilardii</name>
    <dbReference type="NCBI Taxonomy" id="82541"/>
    <lineage>
        <taxon>Bacteria</taxon>
        <taxon>Pseudomonadati</taxon>
        <taxon>Pseudomonadota</taxon>
        <taxon>Betaproteobacteria</taxon>
        <taxon>Burkholderiales</taxon>
        <taxon>Burkholderiaceae</taxon>
        <taxon>Cupriavidus</taxon>
    </lineage>
</organism>
<reference evidence="1" key="1">
    <citation type="submission" date="2022-06" db="EMBL/GenBank/DDBJ databases">
        <title>Complete genome sequence and characterization of Cupriavidus gilardii QJ1 isolated from contaminating cells.</title>
        <authorList>
            <person name="Qi J."/>
        </authorList>
    </citation>
    <scope>NUCLEOTIDE SEQUENCE</scope>
    <source>
        <strain evidence="1">QJ1</strain>
    </source>
</reference>
<dbReference type="Pfam" id="PF11199">
    <property type="entry name" value="DUF2891"/>
    <property type="match status" value="1"/>
</dbReference>
<evidence type="ECO:0000313" key="1">
    <source>
        <dbReference type="EMBL" id="USE80526.1"/>
    </source>
</evidence>
<dbReference type="EMBL" id="CP098736">
    <property type="protein sequence ID" value="USE80526.1"/>
    <property type="molecule type" value="Genomic_DNA"/>
</dbReference>
<dbReference type="Proteomes" id="UP001056648">
    <property type="component" value="Chromosome 2"/>
</dbReference>
<sequence>MSDQHVAGVNGTAGRTALPALDIATASAFAQVALENILRPYPYRIDHMMMGAGDLAEPRTLHPVYFGSYDWHSSVHMHWLLVRLLAQRPDLPEAGAIRSTLDIQWQAQAVAAELAYFQRPGCATFERPYGWAWILRLQAELREFPGADEQVQRWAKACEPLATELAGRLTDYLDIADFPIRTGTHANSAFALVLADGYARTDGHPALRRAIARRAHRWFGHDQRYPARYEPGGDEFLSGGLMEAVLMRRVLDDCAFAEWWEMFAPAPNDLATWLTPVVVADRTDPKLVHLDGLNLSRAWCWRLLGPSLPEPLRTKAAGAWADHLDASLAQAVSGDYVGTHWLASFAALALTDPVLTA</sequence>